<evidence type="ECO:0000313" key="4">
    <source>
        <dbReference type="Proteomes" id="UP000031561"/>
    </source>
</evidence>
<accession>A0ABD4T344</accession>
<comment type="caution">
    <text evidence="3">The sequence shown here is derived from an EMBL/GenBank/DDBJ whole genome shotgun (WGS) entry which is preliminary data.</text>
</comment>
<dbReference type="Gene3D" id="2.160.10.10">
    <property type="entry name" value="Hexapeptide repeat proteins"/>
    <property type="match status" value="1"/>
</dbReference>
<dbReference type="CDD" id="cd00307">
    <property type="entry name" value="RuBisCO_small_like"/>
    <property type="match status" value="3"/>
</dbReference>
<dbReference type="EMBL" id="JTHE03000053">
    <property type="protein sequence ID" value="MCM1983045.1"/>
    <property type="molecule type" value="Genomic_DNA"/>
</dbReference>
<organism evidence="3 4">
    <name type="scientific">Lyngbya confervoides BDU141951</name>
    <dbReference type="NCBI Taxonomy" id="1574623"/>
    <lineage>
        <taxon>Bacteria</taxon>
        <taxon>Bacillati</taxon>
        <taxon>Cyanobacteriota</taxon>
        <taxon>Cyanophyceae</taxon>
        <taxon>Oscillatoriophycideae</taxon>
        <taxon>Oscillatoriales</taxon>
        <taxon>Microcoleaceae</taxon>
        <taxon>Lyngbya</taxon>
    </lineage>
</organism>
<name>A0ABD4T344_9CYAN</name>
<feature type="region of interest" description="Disordered" evidence="1">
    <location>
        <begin position="439"/>
        <end position="467"/>
    </location>
</feature>
<dbReference type="InterPro" id="IPR052265">
    <property type="entry name" value="Gamma-CA"/>
</dbReference>
<dbReference type="InterPro" id="IPR000894">
    <property type="entry name" value="RuBisCO_ssu_dom"/>
</dbReference>
<dbReference type="AlphaFoldDB" id="A0ABD4T344"/>
<dbReference type="RefSeq" id="WP_166281851.1">
    <property type="nucleotide sequence ID" value="NZ_JTHE03000053.1"/>
</dbReference>
<dbReference type="Proteomes" id="UP000031561">
    <property type="component" value="Unassembled WGS sequence"/>
</dbReference>
<dbReference type="SMART" id="SM00961">
    <property type="entry name" value="RuBisCO_small"/>
    <property type="match status" value="3"/>
</dbReference>
<dbReference type="Gene3D" id="3.30.190.10">
    <property type="entry name" value="Ribulose bisphosphate carboxylase, small subunit"/>
    <property type="match status" value="3"/>
</dbReference>
<feature type="domain" description="Ribulose bisphosphate carboxylase small subunit" evidence="2">
    <location>
        <begin position="227"/>
        <end position="320"/>
    </location>
</feature>
<feature type="domain" description="Ribulose bisphosphate carboxylase small subunit" evidence="2">
    <location>
        <begin position="463"/>
        <end position="558"/>
    </location>
</feature>
<feature type="compositionally biased region" description="Low complexity" evidence="1">
    <location>
        <begin position="448"/>
        <end position="467"/>
    </location>
</feature>
<dbReference type="PANTHER" id="PTHR43360">
    <property type="entry name" value="CARBON DIOXIDE CONCENTRATING MECHANISM PROTEIN CCMM"/>
    <property type="match status" value="1"/>
</dbReference>
<keyword evidence="4" id="KW-1185">Reference proteome</keyword>
<dbReference type="GO" id="GO:0031470">
    <property type="term" value="C:carboxysome"/>
    <property type="evidence" value="ECO:0007669"/>
    <property type="project" value="UniProtKB-ARBA"/>
</dbReference>
<feature type="domain" description="Ribulose bisphosphate carboxylase small subunit" evidence="2">
    <location>
        <begin position="347"/>
        <end position="439"/>
    </location>
</feature>
<gene>
    <name evidence="3" type="ORF">QQ91_0009440</name>
</gene>
<dbReference type="InterPro" id="IPR011004">
    <property type="entry name" value="Trimer_LpxA-like_sf"/>
</dbReference>
<evidence type="ECO:0000259" key="2">
    <source>
        <dbReference type="SMART" id="SM00961"/>
    </source>
</evidence>
<sequence>MAVGSVAAPAPSISPPAAIATGAYPPHSTAPSHHVFLAEDVVISPGASLFDDGNYPFWIAAGVVIQDGVAIHSLEQGSVLGDDQQQYSVWIGQNTAVTHKALIHGPVYIGSDCFIGFRTTVFNARIGSGCIVMMHVLIQDVVIPPGKYVPSGAVITTQQQADSLPDVRPQDVAFAQQVVGSNATDGTVARVQAGRQLNATTRRTSTSHPSQSLRPTTAINKGFGTVNSYSNANLSVSADVQQQVRNLLAQGYQIGTEHADARRFRTSSWQSCQPFEGRHESEVLSALNVCLTEHEGEYVRLLGIDPSAKRRVFEAIIQRPGETVASLNGSSVSYGAASYGGGASRSPAVDSSTGLPSAVVQTVRQLVQQGYAVGTEYADPRRYRANSWYSGPTFQSSREAEVLNGIAHFLSEQQGNYVRLIGIDTGRKQRVVEMPIQQPDGIPSSLQSAPSIAASGSGSVSGRSVAGSAGSGQLDAEALDQLRALVSQGHKVGIEYADPRRFKINSWQSCAPVQARSMGDAIAALERCMAEQSGNYVRMIGIDARAKRRVSETIVQRP</sequence>
<dbReference type="SUPFAM" id="SSF51161">
    <property type="entry name" value="Trimeric LpxA-like enzymes"/>
    <property type="match status" value="1"/>
</dbReference>
<evidence type="ECO:0000313" key="3">
    <source>
        <dbReference type="EMBL" id="MCM1983045.1"/>
    </source>
</evidence>
<dbReference type="SUPFAM" id="SSF55239">
    <property type="entry name" value="RuBisCO, small subunit"/>
    <property type="match status" value="3"/>
</dbReference>
<protein>
    <submittedName>
        <fullName evidence="3">Ribulose bisphosphate carboxylase small subunit</fullName>
    </submittedName>
</protein>
<dbReference type="PANTHER" id="PTHR43360:SF1">
    <property type="entry name" value="CARBOXYSOME ASSEMBLY PROTEIN CCMM"/>
    <property type="match status" value="1"/>
</dbReference>
<dbReference type="InterPro" id="IPR036385">
    <property type="entry name" value="RuBisCO_ssu_sf"/>
</dbReference>
<dbReference type="GO" id="GO:0043886">
    <property type="term" value="F:structural constituent of carboxysome shell"/>
    <property type="evidence" value="ECO:0007669"/>
    <property type="project" value="UniProtKB-ARBA"/>
</dbReference>
<reference evidence="3 4" key="1">
    <citation type="journal article" date="2015" name="Genome Announc.">
        <title>Draft Genome Sequence of Filamentous Marine Cyanobacterium Lyngbya confervoides Strain BDU141951.</title>
        <authorList>
            <person name="Chandrababunaidu M.M."/>
            <person name="Sen D."/>
            <person name="Tripathy S."/>
        </authorList>
    </citation>
    <scope>NUCLEOTIDE SEQUENCE [LARGE SCALE GENOMIC DNA]</scope>
    <source>
        <strain evidence="3 4">BDU141951</strain>
    </source>
</reference>
<proteinExistence type="predicted"/>
<dbReference type="Pfam" id="PF00101">
    <property type="entry name" value="RuBisCO_small"/>
    <property type="match status" value="3"/>
</dbReference>
<evidence type="ECO:0000256" key="1">
    <source>
        <dbReference type="SAM" id="MobiDB-lite"/>
    </source>
</evidence>